<evidence type="ECO:0000256" key="6">
    <source>
        <dbReference type="SAM" id="Phobius"/>
    </source>
</evidence>
<evidence type="ECO:0000256" key="2">
    <source>
        <dbReference type="ARBA" id="ARBA00022475"/>
    </source>
</evidence>
<name>A0ABS5F6L2_9PROT</name>
<keyword evidence="3 6" id="KW-0812">Transmembrane</keyword>
<dbReference type="Pfam" id="PF00482">
    <property type="entry name" value="T2SSF"/>
    <property type="match status" value="1"/>
</dbReference>
<dbReference type="PANTHER" id="PTHR35007">
    <property type="entry name" value="INTEGRAL MEMBRANE PROTEIN-RELATED"/>
    <property type="match status" value="1"/>
</dbReference>
<gene>
    <name evidence="8" type="ORF">GXW71_27745</name>
</gene>
<keyword evidence="2" id="KW-1003">Cell membrane</keyword>
<comment type="subcellular location">
    <subcellularLocation>
        <location evidence="1">Cell membrane</location>
        <topology evidence="1">Multi-pass membrane protein</topology>
    </subcellularLocation>
</comment>
<proteinExistence type="predicted"/>
<dbReference type="Proteomes" id="UP001196870">
    <property type="component" value="Unassembled WGS sequence"/>
</dbReference>
<feature type="transmembrane region" description="Helical" evidence="6">
    <location>
        <begin position="264"/>
        <end position="289"/>
    </location>
</feature>
<evidence type="ECO:0000256" key="3">
    <source>
        <dbReference type="ARBA" id="ARBA00022692"/>
    </source>
</evidence>
<reference evidence="9" key="1">
    <citation type="journal article" date="2021" name="Syst. Appl. Microbiol.">
        <title>Roseomonas hellenica sp. nov., isolated from roots of wild-growing Alkanna tinctoria.</title>
        <authorList>
            <person name="Rat A."/>
            <person name="Naranjo H.D."/>
            <person name="Lebbe L."/>
            <person name="Cnockaert M."/>
            <person name="Krigas N."/>
            <person name="Grigoriadou K."/>
            <person name="Maloupa E."/>
            <person name="Willems A."/>
        </authorList>
    </citation>
    <scope>NUCLEOTIDE SEQUENCE [LARGE SCALE GENOMIC DNA]</scope>
    <source>
        <strain evidence="9">LMG 31523</strain>
    </source>
</reference>
<dbReference type="InterPro" id="IPR018076">
    <property type="entry name" value="T2SS_GspF_dom"/>
</dbReference>
<accession>A0ABS5F6L2</accession>
<evidence type="ECO:0000313" key="9">
    <source>
        <dbReference type="Proteomes" id="UP001196870"/>
    </source>
</evidence>
<dbReference type="RefSeq" id="WP_211855957.1">
    <property type="nucleotide sequence ID" value="NZ_JAAGBB010000050.1"/>
</dbReference>
<evidence type="ECO:0000256" key="5">
    <source>
        <dbReference type="ARBA" id="ARBA00023136"/>
    </source>
</evidence>
<evidence type="ECO:0000256" key="4">
    <source>
        <dbReference type="ARBA" id="ARBA00022989"/>
    </source>
</evidence>
<feature type="domain" description="Type II secretion system protein GspF" evidence="7">
    <location>
        <begin position="160"/>
        <end position="287"/>
    </location>
</feature>
<sequence>MIDPLALILIFAGAALLCGTGIARLQAERGLRDRLSGAVQRTGLAAPSLAAASGARFWLFGLSVAIGRRVLGGARARDVLSGDLRRAGVQFAGAAEAFAAFRLLVAIVAGTLAALFLGGENAIAAALVGALAGAFAATRGLRGLAARREQAIRRELPVTLDLLGLALEGGAGIEQALRFLAQPGRLPSKVVIGPLRMLVADLDHGVPHDLALERLGERLAIEPALLFVEVLRQSLRHGTDVVPALKTLAEDLIERRIQDARASIGRIATTMTVIMVTCFLPALIILIAAPAVGDVTAMLRSAAGR</sequence>
<evidence type="ECO:0000259" key="7">
    <source>
        <dbReference type="Pfam" id="PF00482"/>
    </source>
</evidence>
<keyword evidence="5 6" id="KW-0472">Membrane</keyword>
<protein>
    <submittedName>
        <fullName evidence="8">Type II secretion system F family protein</fullName>
    </submittedName>
</protein>
<feature type="transmembrane region" description="Helical" evidence="6">
    <location>
        <begin position="91"/>
        <end position="116"/>
    </location>
</feature>
<dbReference type="PANTHER" id="PTHR35007:SF2">
    <property type="entry name" value="PILUS ASSEMBLE PROTEIN"/>
    <property type="match status" value="1"/>
</dbReference>
<dbReference type="EMBL" id="JAAGBB010000050">
    <property type="protein sequence ID" value="MBR0668179.1"/>
    <property type="molecule type" value="Genomic_DNA"/>
</dbReference>
<evidence type="ECO:0000256" key="1">
    <source>
        <dbReference type="ARBA" id="ARBA00004651"/>
    </source>
</evidence>
<keyword evidence="4 6" id="KW-1133">Transmembrane helix</keyword>
<comment type="caution">
    <text evidence="8">The sequence shown here is derived from an EMBL/GenBank/DDBJ whole genome shotgun (WGS) entry which is preliminary data.</text>
</comment>
<feature type="transmembrane region" description="Helical" evidence="6">
    <location>
        <begin position="122"/>
        <end position="141"/>
    </location>
</feature>
<keyword evidence="9" id="KW-1185">Reference proteome</keyword>
<evidence type="ECO:0000313" key="8">
    <source>
        <dbReference type="EMBL" id="MBR0668179.1"/>
    </source>
</evidence>
<organism evidence="8 9">
    <name type="scientific">Plastoroseomonas hellenica</name>
    <dbReference type="NCBI Taxonomy" id="2687306"/>
    <lineage>
        <taxon>Bacteria</taxon>
        <taxon>Pseudomonadati</taxon>
        <taxon>Pseudomonadota</taxon>
        <taxon>Alphaproteobacteria</taxon>
        <taxon>Acetobacterales</taxon>
        <taxon>Acetobacteraceae</taxon>
        <taxon>Plastoroseomonas</taxon>
    </lineage>
</organism>